<gene>
    <name evidence="1" type="ORF">AVEN_19810_1</name>
</gene>
<accession>A0A4Y2JCC1</accession>
<protein>
    <submittedName>
        <fullName evidence="1">Uncharacterized protein</fullName>
    </submittedName>
</protein>
<dbReference type="AlphaFoldDB" id="A0A4Y2JCC1"/>
<comment type="caution">
    <text evidence="1">The sequence shown here is derived from an EMBL/GenBank/DDBJ whole genome shotgun (WGS) entry which is preliminary data.</text>
</comment>
<dbReference type="Proteomes" id="UP000499080">
    <property type="component" value="Unassembled WGS sequence"/>
</dbReference>
<organism evidence="1 2">
    <name type="scientific">Araneus ventricosus</name>
    <name type="common">Orbweaver spider</name>
    <name type="synonym">Epeira ventricosa</name>
    <dbReference type="NCBI Taxonomy" id="182803"/>
    <lineage>
        <taxon>Eukaryota</taxon>
        <taxon>Metazoa</taxon>
        <taxon>Ecdysozoa</taxon>
        <taxon>Arthropoda</taxon>
        <taxon>Chelicerata</taxon>
        <taxon>Arachnida</taxon>
        <taxon>Araneae</taxon>
        <taxon>Araneomorphae</taxon>
        <taxon>Entelegynae</taxon>
        <taxon>Araneoidea</taxon>
        <taxon>Araneidae</taxon>
        <taxon>Araneus</taxon>
    </lineage>
</organism>
<reference evidence="1 2" key="1">
    <citation type="journal article" date="2019" name="Sci. Rep.">
        <title>Orb-weaving spider Araneus ventricosus genome elucidates the spidroin gene catalogue.</title>
        <authorList>
            <person name="Kono N."/>
            <person name="Nakamura H."/>
            <person name="Ohtoshi R."/>
            <person name="Moran D.A.P."/>
            <person name="Shinohara A."/>
            <person name="Yoshida Y."/>
            <person name="Fujiwara M."/>
            <person name="Mori M."/>
            <person name="Tomita M."/>
            <person name="Arakawa K."/>
        </authorList>
    </citation>
    <scope>NUCLEOTIDE SEQUENCE [LARGE SCALE GENOMIC DNA]</scope>
</reference>
<sequence>MQLDTRSFEAYYRLQQMGGNVYFTGVPYQRSYGLFGDLRRFTPPLAMRAGKYLGGQLLRT</sequence>
<proteinExistence type="predicted"/>
<evidence type="ECO:0000313" key="1">
    <source>
        <dbReference type="EMBL" id="GBM87717.1"/>
    </source>
</evidence>
<feature type="non-terminal residue" evidence="1">
    <location>
        <position position="60"/>
    </location>
</feature>
<evidence type="ECO:0000313" key="2">
    <source>
        <dbReference type="Proteomes" id="UP000499080"/>
    </source>
</evidence>
<keyword evidence="2" id="KW-1185">Reference proteome</keyword>
<name>A0A4Y2JCC1_ARAVE</name>
<dbReference type="EMBL" id="BGPR01109979">
    <property type="protein sequence ID" value="GBM87717.1"/>
    <property type="molecule type" value="Genomic_DNA"/>
</dbReference>